<sequence>MAEKIVAFITSTNMKPGDRLPTEQRLGEQFGVSRSIVREAIKYLTATGLVAARKGVGIYVAQGTQLVARPAFKFSMVVDPEHIQALFEFRCMQEMITARLATEQITLVELRELEQIVQANRAQAEAAQQERFMESDDRFHLAIAHATHNPFLVETVASILHLQRWAVKVMTGGSPGSSLASVEHHEAIFEAIKGGNPDTAAQAAQHHVETVLGWYRQEVRRRLLGNSDGTTLLP</sequence>
<keyword evidence="1" id="KW-0805">Transcription regulation</keyword>
<dbReference type="SUPFAM" id="SSF48008">
    <property type="entry name" value="GntR ligand-binding domain-like"/>
    <property type="match status" value="1"/>
</dbReference>
<dbReference type="GO" id="GO:0003700">
    <property type="term" value="F:DNA-binding transcription factor activity"/>
    <property type="evidence" value="ECO:0007669"/>
    <property type="project" value="InterPro"/>
</dbReference>
<dbReference type="InterPro" id="IPR008920">
    <property type="entry name" value="TF_FadR/GntR_C"/>
</dbReference>
<dbReference type="SMART" id="SM00895">
    <property type="entry name" value="FCD"/>
    <property type="match status" value="1"/>
</dbReference>
<evidence type="ECO:0000313" key="6">
    <source>
        <dbReference type="Proteomes" id="UP000322530"/>
    </source>
</evidence>
<dbReference type="PANTHER" id="PTHR43537">
    <property type="entry name" value="TRANSCRIPTIONAL REGULATOR, GNTR FAMILY"/>
    <property type="match status" value="1"/>
</dbReference>
<dbReference type="GO" id="GO:0003677">
    <property type="term" value="F:DNA binding"/>
    <property type="evidence" value="ECO:0007669"/>
    <property type="project" value="UniProtKB-KW"/>
</dbReference>
<protein>
    <submittedName>
        <fullName evidence="5">GntR family transcriptional regulator</fullName>
    </submittedName>
</protein>
<name>A0A5A5TDP4_9CHLR</name>
<dbReference type="Pfam" id="PF07729">
    <property type="entry name" value="FCD"/>
    <property type="match status" value="1"/>
</dbReference>
<dbReference type="InterPro" id="IPR036390">
    <property type="entry name" value="WH_DNA-bd_sf"/>
</dbReference>
<organism evidence="5 6">
    <name type="scientific">Dictyobacter arantiisoli</name>
    <dbReference type="NCBI Taxonomy" id="2014874"/>
    <lineage>
        <taxon>Bacteria</taxon>
        <taxon>Bacillati</taxon>
        <taxon>Chloroflexota</taxon>
        <taxon>Ktedonobacteria</taxon>
        <taxon>Ktedonobacterales</taxon>
        <taxon>Dictyobacteraceae</taxon>
        <taxon>Dictyobacter</taxon>
    </lineage>
</organism>
<dbReference type="PANTHER" id="PTHR43537:SF5">
    <property type="entry name" value="UXU OPERON TRANSCRIPTIONAL REGULATOR"/>
    <property type="match status" value="1"/>
</dbReference>
<keyword evidence="6" id="KW-1185">Reference proteome</keyword>
<feature type="domain" description="HTH gntR-type" evidence="4">
    <location>
        <begin position="1"/>
        <end position="63"/>
    </location>
</feature>
<dbReference type="CDD" id="cd07377">
    <property type="entry name" value="WHTH_GntR"/>
    <property type="match status" value="1"/>
</dbReference>
<dbReference type="Gene3D" id="1.20.120.530">
    <property type="entry name" value="GntR ligand-binding domain-like"/>
    <property type="match status" value="1"/>
</dbReference>
<keyword evidence="3" id="KW-0804">Transcription</keyword>
<dbReference type="PRINTS" id="PR00035">
    <property type="entry name" value="HTHGNTR"/>
</dbReference>
<evidence type="ECO:0000256" key="2">
    <source>
        <dbReference type="ARBA" id="ARBA00023125"/>
    </source>
</evidence>
<dbReference type="AlphaFoldDB" id="A0A5A5TDP4"/>
<dbReference type="InterPro" id="IPR036388">
    <property type="entry name" value="WH-like_DNA-bd_sf"/>
</dbReference>
<dbReference type="Pfam" id="PF00392">
    <property type="entry name" value="GntR"/>
    <property type="match status" value="1"/>
</dbReference>
<evidence type="ECO:0000256" key="1">
    <source>
        <dbReference type="ARBA" id="ARBA00023015"/>
    </source>
</evidence>
<evidence type="ECO:0000259" key="4">
    <source>
        <dbReference type="PROSITE" id="PS50949"/>
    </source>
</evidence>
<accession>A0A5A5TDP4</accession>
<dbReference type="SMART" id="SM00345">
    <property type="entry name" value="HTH_GNTR"/>
    <property type="match status" value="1"/>
</dbReference>
<dbReference type="PROSITE" id="PS50949">
    <property type="entry name" value="HTH_GNTR"/>
    <property type="match status" value="1"/>
</dbReference>
<comment type="caution">
    <text evidence="5">The sequence shown here is derived from an EMBL/GenBank/DDBJ whole genome shotgun (WGS) entry which is preliminary data.</text>
</comment>
<reference evidence="5 6" key="1">
    <citation type="submission" date="2019-01" db="EMBL/GenBank/DDBJ databases">
        <title>Draft genome sequence of Dictyobacter sp. Uno17.</title>
        <authorList>
            <person name="Wang C.M."/>
            <person name="Zheng Y."/>
            <person name="Sakai Y."/>
            <person name="Abe K."/>
            <person name="Yokota A."/>
            <person name="Yabe S."/>
        </authorList>
    </citation>
    <scope>NUCLEOTIDE SEQUENCE [LARGE SCALE GENOMIC DNA]</scope>
    <source>
        <strain evidence="5 6">Uno17</strain>
    </source>
</reference>
<keyword evidence="2" id="KW-0238">DNA-binding</keyword>
<dbReference type="InterPro" id="IPR011711">
    <property type="entry name" value="GntR_C"/>
</dbReference>
<dbReference type="Gene3D" id="1.10.10.10">
    <property type="entry name" value="Winged helix-like DNA-binding domain superfamily/Winged helix DNA-binding domain"/>
    <property type="match status" value="1"/>
</dbReference>
<evidence type="ECO:0000256" key="3">
    <source>
        <dbReference type="ARBA" id="ARBA00023163"/>
    </source>
</evidence>
<gene>
    <name evidence="5" type="primary">pdhR</name>
    <name evidence="5" type="ORF">KDI_32250</name>
</gene>
<evidence type="ECO:0000313" key="5">
    <source>
        <dbReference type="EMBL" id="GCF09661.1"/>
    </source>
</evidence>
<dbReference type="EMBL" id="BIXY01000048">
    <property type="protein sequence ID" value="GCF09661.1"/>
    <property type="molecule type" value="Genomic_DNA"/>
</dbReference>
<dbReference type="Proteomes" id="UP000322530">
    <property type="component" value="Unassembled WGS sequence"/>
</dbReference>
<dbReference type="InterPro" id="IPR000524">
    <property type="entry name" value="Tscrpt_reg_HTH_GntR"/>
</dbReference>
<dbReference type="SUPFAM" id="SSF46785">
    <property type="entry name" value="Winged helix' DNA-binding domain"/>
    <property type="match status" value="1"/>
</dbReference>
<proteinExistence type="predicted"/>